<feature type="compositionally biased region" description="Polar residues" evidence="2">
    <location>
        <begin position="667"/>
        <end position="689"/>
    </location>
</feature>
<dbReference type="Pfam" id="PF07139">
    <property type="entry name" value="SPATS2-like"/>
    <property type="match status" value="1"/>
</dbReference>
<feature type="compositionally biased region" description="Basic and acidic residues" evidence="2">
    <location>
        <begin position="716"/>
        <end position="750"/>
    </location>
</feature>
<feature type="compositionally biased region" description="Polar residues" evidence="2">
    <location>
        <begin position="86"/>
        <end position="106"/>
    </location>
</feature>
<feature type="compositionally biased region" description="Basic and acidic residues" evidence="2">
    <location>
        <begin position="206"/>
        <end position="223"/>
    </location>
</feature>
<organism evidence="3 4">
    <name type="scientific">Holothuria leucospilota</name>
    <name type="common">Black long sea cucumber</name>
    <name type="synonym">Mertensiothuria leucospilota</name>
    <dbReference type="NCBI Taxonomy" id="206669"/>
    <lineage>
        <taxon>Eukaryota</taxon>
        <taxon>Metazoa</taxon>
        <taxon>Echinodermata</taxon>
        <taxon>Eleutherozoa</taxon>
        <taxon>Echinozoa</taxon>
        <taxon>Holothuroidea</taxon>
        <taxon>Aspidochirotacea</taxon>
        <taxon>Aspidochirotida</taxon>
        <taxon>Holothuriidae</taxon>
        <taxon>Holothuria</taxon>
    </lineage>
</organism>
<dbReference type="InterPro" id="IPR009816">
    <property type="entry name" value="SPATS2-like"/>
</dbReference>
<dbReference type="GO" id="GO:0005737">
    <property type="term" value="C:cytoplasm"/>
    <property type="evidence" value="ECO:0007669"/>
    <property type="project" value="TreeGrafter"/>
</dbReference>
<comment type="caution">
    <text evidence="3">The sequence shown here is derived from an EMBL/GenBank/DDBJ whole genome shotgun (WGS) entry which is preliminary data.</text>
</comment>
<dbReference type="PANTHER" id="PTHR15623">
    <property type="entry name" value="SPERMATOGENESIS-ASSOCIATED SERINE-RICH PROTEIN 2-RELATED"/>
    <property type="match status" value="1"/>
</dbReference>
<feature type="compositionally biased region" description="Polar residues" evidence="2">
    <location>
        <begin position="116"/>
        <end position="151"/>
    </location>
</feature>
<feature type="region of interest" description="Disordered" evidence="2">
    <location>
        <begin position="64"/>
        <end position="257"/>
    </location>
</feature>
<sequence>MAPHHSTGDNFKAKIAKVRECVPNNIKKDDIIIILEHFDNDTTKAISAFTDGDADSILQTWTISGKKGKGASSGRNRRKRNRQGNQTVNNVENDANKTENIQNPPTKQIPGPPPMSESSNETTTSAKSNTVQLPQSSNNNLQSEPNLNYTTDKGRGPRVLRQEPSPKQNAQSSRQGGRRNDFRGQRSNQQRSQPQPKGPSAQSNSRRRDPDRESEGPSEDQRTGKAAGKTQVTKENTSTESNVQSKKKQGANLERLEKDLHRTTVSLTRCKSLLTNQLEDSEKRIKKAFQEVQRHLQEREIAVLNDFNDIRIQAETLIDNRQKTAAELKKKIDKANYNSLPEEELLELKASLKHFVSNRKTDEEIAQTMRFTYNPDQLITDIKSFGDVNKEVSQYSSRRPSLSSLSTISRTTSVCEDAPQPLSRGVSLSESLKSPDSPGPKSPDMDISAEADNFAAKIQQKFQARRGGPPRRGPRNPSGGRGRQDGGRRRQPSGGQQRSNEGQNKTQEVSKENQGPRRKHEGGRGDQKGQQQKDKAAATKSVNNNPQKGPDPASKSTPEGSPDAQVQKESPRKQRNFVRRQQHRRRQGNEGRQNNENHQDASPKKDEEKGANEVTQPTENGPTVLANGPKDIESESKSADIAQKVVQNGPKELNGVDTKMTAPQIEIDTSNDMESGASVGSTPVSSPGTSKDKQPKATNFVDKEVISNGPLVNGSSREDDRGNGDEGYHEDVSTTAEKKIIEREKLEKEAPSSSPPVINGSVDGKSVEEVNGES</sequence>
<feature type="coiled-coil region" evidence="1">
    <location>
        <begin position="271"/>
        <end position="338"/>
    </location>
</feature>
<feature type="compositionally biased region" description="Low complexity" evidence="2">
    <location>
        <begin position="185"/>
        <end position="195"/>
    </location>
</feature>
<protein>
    <submittedName>
        <fullName evidence="3">SPATS2-like protein</fullName>
    </submittedName>
</protein>
<dbReference type="OrthoDB" id="6136201at2759"/>
<feature type="region of interest" description="Disordered" evidence="2">
    <location>
        <begin position="397"/>
        <end position="774"/>
    </location>
</feature>
<keyword evidence="1" id="KW-0175">Coiled coil</keyword>
<dbReference type="EMBL" id="JAIZAY010000023">
    <property type="protein sequence ID" value="KAJ8019676.1"/>
    <property type="molecule type" value="Genomic_DNA"/>
</dbReference>
<name>A0A9Q0YDV1_HOLLE</name>
<feature type="compositionally biased region" description="Basic and acidic residues" evidence="2">
    <location>
        <begin position="587"/>
        <end position="611"/>
    </location>
</feature>
<dbReference type="PANTHER" id="PTHR15623:SF11">
    <property type="entry name" value="SPERMATOGENESIS-ASSOCIATED SERINE-RICH PROTEIN 2"/>
    <property type="match status" value="1"/>
</dbReference>
<feature type="compositionally biased region" description="Basic residues" evidence="2">
    <location>
        <begin position="573"/>
        <end position="586"/>
    </location>
</feature>
<dbReference type="AlphaFoldDB" id="A0A9Q0YDV1"/>
<feature type="compositionally biased region" description="Polar residues" evidence="2">
    <location>
        <begin position="230"/>
        <end position="244"/>
    </location>
</feature>
<proteinExistence type="predicted"/>
<evidence type="ECO:0000256" key="1">
    <source>
        <dbReference type="SAM" id="Coils"/>
    </source>
</evidence>
<accession>A0A9Q0YDV1</accession>
<evidence type="ECO:0000313" key="4">
    <source>
        <dbReference type="Proteomes" id="UP001152320"/>
    </source>
</evidence>
<evidence type="ECO:0000313" key="3">
    <source>
        <dbReference type="EMBL" id="KAJ8019676.1"/>
    </source>
</evidence>
<feature type="compositionally biased region" description="Low complexity" evidence="2">
    <location>
        <begin position="397"/>
        <end position="413"/>
    </location>
</feature>
<gene>
    <name evidence="3" type="ORF">HOLleu_41351</name>
</gene>
<keyword evidence="4" id="KW-1185">Reference proteome</keyword>
<reference evidence="3" key="1">
    <citation type="submission" date="2021-10" db="EMBL/GenBank/DDBJ databases">
        <title>Tropical sea cucumber genome reveals ecological adaptation and Cuvierian tubules defense mechanism.</title>
        <authorList>
            <person name="Chen T."/>
        </authorList>
    </citation>
    <scope>NUCLEOTIDE SEQUENCE</scope>
    <source>
        <strain evidence="3">Nanhai2018</strain>
        <tissue evidence="3">Muscle</tissue>
    </source>
</reference>
<evidence type="ECO:0000256" key="2">
    <source>
        <dbReference type="SAM" id="MobiDB-lite"/>
    </source>
</evidence>
<feature type="compositionally biased region" description="Polar residues" evidence="2">
    <location>
        <begin position="165"/>
        <end position="175"/>
    </location>
</feature>
<dbReference type="Proteomes" id="UP001152320">
    <property type="component" value="Chromosome 23"/>
</dbReference>
<feature type="compositionally biased region" description="Basic and acidic residues" evidence="2">
    <location>
        <begin position="522"/>
        <end position="537"/>
    </location>
</feature>
<feature type="compositionally biased region" description="Basic and acidic residues" evidence="2">
    <location>
        <begin position="690"/>
        <end position="705"/>
    </location>
</feature>